<dbReference type="AlphaFoldDB" id="J9FUC1"/>
<name>J9FUC1_9ZZZZ</name>
<reference evidence="1" key="1">
    <citation type="journal article" date="2012" name="PLoS ONE">
        <title>Gene sets for utilization of primary and secondary nutrition supplies in the distal gut of endangered iberian lynx.</title>
        <authorList>
            <person name="Alcaide M."/>
            <person name="Messina E."/>
            <person name="Richter M."/>
            <person name="Bargiela R."/>
            <person name="Peplies J."/>
            <person name="Huws S.A."/>
            <person name="Newbold C.J."/>
            <person name="Golyshin P.N."/>
            <person name="Simon M.A."/>
            <person name="Lopez G."/>
            <person name="Yakimov M.M."/>
            <person name="Ferrer M."/>
        </authorList>
    </citation>
    <scope>NUCLEOTIDE SEQUENCE</scope>
</reference>
<accession>J9FUC1</accession>
<organism evidence="1">
    <name type="scientific">gut metagenome</name>
    <dbReference type="NCBI Taxonomy" id="749906"/>
    <lineage>
        <taxon>unclassified sequences</taxon>
        <taxon>metagenomes</taxon>
        <taxon>organismal metagenomes</taxon>
    </lineage>
</organism>
<protein>
    <submittedName>
        <fullName evidence="1">Uncharacterized protein</fullName>
    </submittedName>
</protein>
<evidence type="ECO:0000313" key="1">
    <source>
        <dbReference type="EMBL" id="EJW98546.1"/>
    </source>
</evidence>
<proteinExistence type="predicted"/>
<sequence length="219" mass="26067">MKTINRETREYIIAHINDRPRIAIARKAGVSISTVYDIARKVGAEMLVERAKRNPKWEAIVRKYYPTMAGHEIERAFGITFNRANKIAADLGLRHNPETEERLLREARERMKNNLSKSDNETRIKKWKVRRRIDELRIMEGKPQRTRLRFRNMPKRTYAIVSHLVRTYGYIKSADDPYTLFYNGKTKRRIVGPLSRRKVGTEQYYEKKYHLKFKILSNN</sequence>
<gene>
    <name evidence="1" type="ORF">EVA_13347</name>
</gene>
<comment type="caution">
    <text evidence="1">The sequence shown here is derived from an EMBL/GenBank/DDBJ whole genome shotgun (WGS) entry which is preliminary data.</text>
</comment>
<dbReference type="EMBL" id="AMCI01004211">
    <property type="protein sequence ID" value="EJW98546.1"/>
    <property type="molecule type" value="Genomic_DNA"/>
</dbReference>